<dbReference type="EMBL" id="QKYU01000007">
    <property type="protein sequence ID" value="PZW47032.1"/>
    <property type="molecule type" value="Genomic_DNA"/>
</dbReference>
<dbReference type="SUPFAM" id="SSF53056">
    <property type="entry name" value="beta-carbonic anhydrase, cab"/>
    <property type="match status" value="1"/>
</dbReference>
<evidence type="ECO:0008006" key="3">
    <source>
        <dbReference type="Google" id="ProtNLM"/>
    </source>
</evidence>
<name>A0A2W7IJZ9_9PROT</name>
<dbReference type="RefSeq" id="WP_111397635.1">
    <property type="nucleotide sequence ID" value="NZ_QKYU01000007.1"/>
</dbReference>
<dbReference type="OrthoDB" id="288525at2"/>
<evidence type="ECO:0000313" key="2">
    <source>
        <dbReference type="Proteomes" id="UP000249688"/>
    </source>
</evidence>
<dbReference type="AlphaFoldDB" id="A0A2W7IJZ9"/>
<dbReference type="Proteomes" id="UP000249688">
    <property type="component" value="Unassembled WGS sequence"/>
</dbReference>
<dbReference type="GO" id="GO:0004089">
    <property type="term" value="F:carbonate dehydratase activity"/>
    <property type="evidence" value="ECO:0007669"/>
    <property type="project" value="InterPro"/>
</dbReference>
<keyword evidence="2" id="KW-1185">Reference proteome</keyword>
<proteinExistence type="predicted"/>
<dbReference type="GO" id="GO:0008270">
    <property type="term" value="F:zinc ion binding"/>
    <property type="evidence" value="ECO:0007669"/>
    <property type="project" value="InterPro"/>
</dbReference>
<organism evidence="1 2">
    <name type="scientific">Humitalea rosea</name>
    <dbReference type="NCBI Taxonomy" id="990373"/>
    <lineage>
        <taxon>Bacteria</taxon>
        <taxon>Pseudomonadati</taxon>
        <taxon>Pseudomonadota</taxon>
        <taxon>Alphaproteobacteria</taxon>
        <taxon>Acetobacterales</taxon>
        <taxon>Roseomonadaceae</taxon>
        <taxon>Humitalea</taxon>
    </lineage>
</organism>
<gene>
    <name evidence="1" type="ORF">C8P66_10770</name>
</gene>
<sequence length="289" mass="30875">MTQKAETFLLACIDPRLIDDSGMYFAAIGRGERYSEMRVAGAALALADPARAAWAATIWENLAASRQLHGVTRVTLLNHRDCGAMAQHLGRPFADAAEEERLHADVLARAAEAVRARHPDMRIETKLMELDGRVSILPCAVCAPRGPLVAEAVAPPAARAGFAELVRLRARDGTAGSPDVLTQGVTRYGLSAEEVRQVLAAERGAPPAAQDVAAFLRSRQDGRGRIGRQAVGEAARLYRRLAGPGTTPAESQARATSIAAAEGLAPRPEGWPLFRSTRWFDVSRGASSP</sequence>
<reference evidence="1 2" key="1">
    <citation type="submission" date="2018-06" db="EMBL/GenBank/DDBJ databases">
        <title>Genomic Encyclopedia of Archaeal and Bacterial Type Strains, Phase II (KMG-II): from individual species to whole genera.</title>
        <authorList>
            <person name="Goeker M."/>
        </authorList>
    </citation>
    <scope>NUCLEOTIDE SEQUENCE [LARGE SCALE GENOMIC DNA]</scope>
    <source>
        <strain evidence="1 2">DSM 24525</strain>
    </source>
</reference>
<accession>A0A2W7IJZ9</accession>
<evidence type="ECO:0000313" key="1">
    <source>
        <dbReference type="EMBL" id="PZW47032.1"/>
    </source>
</evidence>
<protein>
    <recommendedName>
        <fullName evidence="3">Carbonic anhydrase</fullName>
    </recommendedName>
</protein>
<comment type="caution">
    <text evidence="1">The sequence shown here is derived from an EMBL/GenBank/DDBJ whole genome shotgun (WGS) entry which is preliminary data.</text>
</comment>
<dbReference type="InterPro" id="IPR036874">
    <property type="entry name" value="Carbonic_anhydrase_sf"/>
</dbReference>
<dbReference type="Gene3D" id="3.40.1050.10">
    <property type="entry name" value="Carbonic anhydrase"/>
    <property type="match status" value="1"/>
</dbReference>